<keyword evidence="1" id="KW-0732">Signal</keyword>
<dbReference type="AlphaFoldDB" id="A0A8H7ZEK6"/>
<evidence type="ECO:0008006" key="4">
    <source>
        <dbReference type="Google" id="ProtNLM"/>
    </source>
</evidence>
<comment type="caution">
    <text evidence="2">The sequence shown here is derived from an EMBL/GenBank/DDBJ whole genome shotgun (WGS) entry which is preliminary data.</text>
</comment>
<feature type="chain" id="PRO_5034804014" description="RxLR effector protein" evidence="1">
    <location>
        <begin position="19"/>
        <end position="78"/>
    </location>
</feature>
<feature type="signal peptide" evidence="1">
    <location>
        <begin position="1"/>
        <end position="18"/>
    </location>
</feature>
<dbReference type="RefSeq" id="XP_067546373.1">
    <property type="nucleotide sequence ID" value="XM_067694009.1"/>
</dbReference>
<evidence type="ECO:0000313" key="2">
    <source>
        <dbReference type="EMBL" id="KAG5417257.1"/>
    </source>
</evidence>
<proteinExistence type="predicted"/>
<dbReference type="GeneID" id="93653519"/>
<dbReference type="Proteomes" id="UP000669133">
    <property type="component" value="Unassembled WGS sequence"/>
</dbReference>
<reference evidence="2 3" key="1">
    <citation type="submission" date="2020-12" db="EMBL/GenBank/DDBJ databases">
        <title>Effect of drift, selection, and recombination on the evolution of hybrid genomes in Candida yeast pathogens.</title>
        <authorList>
            <person name="Mixao V."/>
            <person name="Ksiezopolska E."/>
            <person name="Saus E."/>
            <person name="Boekhout T."/>
            <person name="Gacser A."/>
            <person name="Gabaldon T."/>
        </authorList>
    </citation>
    <scope>NUCLEOTIDE SEQUENCE [LARGE SCALE GENOMIC DNA]</scope>
    <source>
        <strain evidence="2 3">BP57</strain>
    </source>
</reference>
<dbReference type="EMBL" id="JAEOAQ010000007">
    <property type="protein sequence ID" value="KAG5417257.1"/>
    <property type="molecule type" value="Genomic_DNA"/>
</dbReference>
<accession>A0A8H7ZEK6</accession>
<sequence length="78" mass="8241">MHSSIFFLLSLAVSTIIPANLDLKANSVGAGTQAKRDVKGIQVNRAGKVYNKRELKSAVLGGVSDKVARDSISATELI</sequence>
<dbReference type="OrthoDB" id="4018574at2759"/>
<organism evidence="2 3">
    <name type="scientific">Candida metapsilosis</name>
    <dbReference type="NCBI Taxonomy" id="273372"/>
    <lineage>
        <taxon>Eukaryota</taxon>
        <taxon>Fungi</taxon>
        <taxon>Dikarya</taxon>
        <taxon>Ascomycota</taxon>
        <taxon>Saccharomycotina</taxon>
        <taxon>Pichiomycetes</taxon>
        <taxon>Debaryomycetaceae</taxon>
        <taxon>Candida/Lodderomyces clade</taxon>
        <taxon>Candida</taxon>
    </lineage>
</organism>
<name>A0A8H7ZEK6_9ASCO</name>
<evidence type="ECO:0000313" key="3">
    <source>
        <dbReference type="Proteomes" id="UP000669133"/>
    </source>
</evidence>
<protein>
    <recommendedName>
        <fullName evidence="4">RxLR effector protein</fullName>
    </recommendedName>
</protein>
<keyword evidence="3" id="KW-1185">Reference proteome</keyword>
<evidence type="ECO:0000256" key="1">
    <source>
        <dbReference type="SAM" id="SignalP"/>
    </source>
</evidence>
<gene>
    <name evidence="2" type="ORF">I9W82_004890</name>
</gene>